<dbReference type="EC" id="3.1.1.-" evidence="6"/>
<feature type="signal peptide" evidence="6">
    <location>
        <begin position="1"/>
        <end position="19"/>
    </location>
</feature>
<dbReference type="GO" id="GO:0052689">
    <property type="term" value="F:carboxylic ester hydrolase activity"/>
    <property type="evidence" value="ECO:0007669"/>
    <property type="project" value="UniProtKB-KW"/>
</dbReference>
<evidence type="ECO:0000256" key="4">
    <source>
        <dbReference type="ARBA" id="ARBA00023157"/>
    </source>
</evidence>
<dbReference type="PANTHER" id="PTHR11559">
    <property type="entry name" value="CARBOXYLESTERASE"/>
    <property type="match status" value="1"/>
</dbReference>
<comment type="similarity">
    <text evidence="1 6">Belongs to the type-B carboxylesterase/lipase family.</text>
</comment>
<keyword evidence="6" id="KW-0732">Signal</keyword>
<keyword evidence="2" id="KW-0719">Serine esterase</keyword>
<feature type="domain" description="Carboxylesterase type B" evidence="7">
    <location>
        <begin position="363"/>
        <end position="509"/>
    </location>
</feature>
<keyword evidence="5" id="KW-0325">Glycoprotein</keyword>
<name>E6Y8N0_HOLOL</name>
<evidence type="ECO:0000256" key="1">
    <source>
        <dbReference type="ARBA" id="ARBA00005964"/>
    </source>
</evidence>
<sequence>MIAIEKIFIFVLLFWKCLSQSYILEIDQGRLSGKARYDIKGGIFYSFQRIPYAKPPVGELRFKEPEPADKWDDILDATVDLPKCSQGLDLISTSEDCLYLNVYTPQFPSEDYDTLKDVMVWIHGGAFAGGSAREEEQGPEMLIPSDVVFVAINYRLGVFGSFHLEDTSLEYPGNLQMKDQALALKWVQSNIVRFGGNPDSVTIFGGSAGGASVHYHVLSPLSAGLFHNAIIESGTATVDWARGSSNNGILLAQMLNIPTYNSSEMIQRLQSVNREEIMMIPALSLLEVGISGSPIVEQDRNSETAFLTEDPLTIIKQGTYNHVPIMIGYADIDGALLGIHLSPEDITDQETYDFYVESGFFEHPLVQMVTDVVFGHPAYSAAKEHVKTANSPIYFYRFSADTAINIVKVNEPAISHLKGATHGDETGYFFNSTLRNAITVEPGSNEEKASERVVKLWTNFAKYGNPTPEEDSTDFLWMPITEETFYYAEIATYETTLDVNPDEKSMNFWDEFGNTQVTNKFYKRMQSLLRNL</sequence>
<dbReference type="InterPro" id="IPR029058">
    <property type="entry name" value="AB_hydrolase_fold"/>
</dbReference>
<dbReference type="InterPro" id="IPR002018">
    <property type="entry name" value="CarbesteraseB"/>
</dbReference>
<evidence type="ECO:0000256" key="5">
    <source>
        <dbReference type="ARBA" id="ARBA00023180"/>
    </source>
</evidence>
<dbReference type="InterPro" id="IPR019819">
    <property type="entry name" value="Carboxylesterase_B_CS"/>
</dbReference>
<dbReference type="PROSITE" id="PS00941">
    <property type="entry name" value="CARBOXYLESTERASE_B_2"/>
    <property type="match status" value="1"/>
</dbReference>
<reference evidence="8" key="1">
    <citation type="submission" date="2008-12" db="EMBL/GenBank/DDBJ databases">
        <authorList>
            <person name="Zhou H."/>
            <person name="Li C."/>
            <person name="Li G."/>
        </authorList>
    </citation>
    <scope>NUCLEOTIDE SEQUENCE</scope>
</reference>
<dbReference type="InterPro" id="IPR019826">
    <property type="entry name" value="Carboxylesterase_B_AS"/>
</dbReference>
<evidence type="ECO:0000256" key="3">
    <source>
        <dbReference type="ARBA" id="ARBA00022801"/>
    </source>
</evidence>
<dbReference type="PROSITE" id="PS00122">
    <property type="entry name" value="CARBOXYLESTERASE_B_1"/>
    <property type="match status" value="1"/>
</dbReference>
<dbReference type="SUPFAM" id="SSF53474">
    <property type="entry name" value="alpha/beta-Hydrolases"/>
    <property type="match status" value="1"/>
</dbReference>
<evidence type="ECO:0000259" key="7">
    <source>
        <dbReference type="Pfam" id="PF00135"/>
    </source>
</evidence>
<dbReference type="AlphaFoldDB" id="E6Y8N0"/>
<organism evidence="8">
    <name type="scientific">Holotrichia oblita</name>
    <name type="common">Chafer beetle</name>
    <dbReference type="NCBI Taxonomy" id="644536"/>
    <lineage>
        <taxon>Eukaryota</taxon>
        <taxon>Metazoa</taxon>
        <taxon>Ecdysozoa</taxon>
        <taxon>Arthropoda</taxon>
        <taxon>Hexapoda</taxon>
        <taxon>Insecta</taxon>
        <taxon>Pterygota</taxon>
        <taxon>Neoptera</taxon>
        <taxon>Endopterygota</taxon>
        <taxon>Coleoptera</taxon>
        <taxon>Polyphaga</taxon>
        <taxon>Scarabaeiformia</taxon>
        <taxon>Scarabaeidae</taxon>
        <taxon>Melolonthinae</taxon>
        <taxon>Holotrichia</taxon>
    </lineage>
</organism>
<dbReference type="Gene3D" id="3.40.50.1820">
    <property type="entry name" value="alpha/beta hydrolase"/>
    <property type="match status" value="1"/>
</dbReference>
<feature type="domain" description="Carboxylesterase type B" evidence="7">
    <location>
        <begin position="22"/>
        <end position="344"/>
    </location>
</feature>
<dbReference type="InterPro" id="IPR050309">
    <property type="entry name" value="Type-B_Carboxylest/Lipase"/>
</dbReference>
<proteinExistence type="evidence at transcript level"/>
<protein>
    <recommendedName>
        <fullName evidence="6">Carboxylic ester hydrolase</fullName>
        <ecNumber evidence="6">3.1.1.-</ecNumber>
    </recommendedName>
</protein>
<keyword evidence="3 6" id="KW-0378">Hydrolase</keyword>
<evidence type="ECO:0000256" key="6">
    <source>
        <dbReference type="RuleBase" id="RU361235"/>
    </source>
</evidence>
<dbReference type="ESTHER" id="9scar-e6y8n0">
    <property type="family name" value="Carb_B_Arthropoda"/>
</dbReference>
<dbReference type="EMBL" id="FJ573148">
    <property type="protein sequence ID" value="ACU00116.1"/>
    <property type="molecule type" value="mRNA"/>
</dbReference>
<accession>E6Y8N0</accession>
<feature type="chain" id="PRO_5005128284" description="Carboxylic ester hydrolase" evidence="6">
    <location>
        <begin position="20"/>
        <end position="532"/>
    </location>
</feature>
<keyword evidence="4" id="KW-1015">Disulfide bond</keyword>
<dbReference type="Pfam" id="PF00135">
    <property type="entry name" value="COesterase"/>
    <property type="match status" value="2"/>
</dbReference>
<evidence type="ECO:0000256" key="2">
    <source>
        <dbReference type="ARBA" id="ARBA00022487"/>
    </source>
</evidence>
<evidence type="ECO:0000313" key="8">
    <source>
        <dbReference type="EMBL" id="ACU00116.1"/>
    </source>
</evidence>